<evidence type="ECO:0008006" key="4">
    <source>
        <dbReference type="Google" id="ProtNLM"/>
    </source>
</evidence>
<keyword evidence="3" id="KW-1185">Reference proteome</keyword>
<sequence length="286" mass="30285">MKRFTKISLIAAAVLTVLGIVGVGVGFLFGAKPSQLAQNLHVPASSFAGIREHDRNGSGGDSAERTYDSTIRKLELDVTNASVSIGTSEYNLISIKTRNAGKYFKESVRDSDTLILEDDRPNGNTALELQILLPDRMFDDMDLDLGAAELTAGKLQAREFSLDMGAGSGSIDTLLASEDASIDVGVGELTIGYFDGSELELECGTGSLAIMVAGEEPDYNYELECGIGSIDIGGSSYSGLSSEHSVDNGAPHTISADCGIGEISLQFDGAQHRNRESETKHHGSEL</sequence>
<keyword evidence="1" id="KW-1133">Transmembrane helix</keyword>
<dbReference type="Proteomes" id="UP001438008">
    <property type="component" value="Unassembled WGS sequence"/>
</dbReference>
<dbReference type="EMBL" id="JBBMFE010000002">
    <property type="protein sequence ID" value="MEQ2471648.1"/>
    <property type="molecule type" value="Genomic_DNA"/>
</dbReference>
<evidence type="ECO:0000256" key="1">
    <source>
        <dbReference type="SAM" id="Phobius"/>
    </source>
</evidence>
<gene>
    <name evidence="2" type="ORF">WMO29_03960</name>
</gene>
<organism evidence="2 3">
    <name type="scientific">Laedolimicola intestinihominis</name>
    <dbReference type="NCBI Taxonomy" id="3133166"/>
    <lineage>
        <taxon>Bacteria</taxon>
        <taxon>Bacillati</taxon>
        <taxon>Bacillota</taxon>
        <taxon>Clostridia</taxon>
        <taxon>Lachnospirales</taxon>
        <taxon>Lachnospiraceae</taxon>
        <taxon>Laedolimicola</taxon>
    </lineage>
</organism>
<evidence type="ECO:0000313" key="2">
    <source>
        <dbReference type="EMBL" id="MEQ2471648.1"/>
    </source>
</evidence>
<name>A0ABV1FE67_9FIRM</name>
<evidence type="ECO:0000313" key="3">
    <source>
        <dbReference type="Proteomes" id="UP001438008"/>
    </source>
</evidence>
<protein>
    <recommendedName>
        <fullName evidence="4">Adhesin domain-containing protein</fullName>
    </recommendedName>
</protein>
<accession>A0ABV1FE67</accession>
<reference evidence="2 3" key="1">
    <citation type="submission" date="2024-03" db="EMBL/GenBank/DDBJ databases">
        <title>Human intestinal bacterial collection.</title>
        <authorList>
            <person name="Pauvert C."/>
            <person name="Hitch T.C.A."/>
            <person name="Clavel T."/>
        </authorList>
    </citation>
    <scope>NUCLEOTIDE SEQUENCE [LARGE SCALE GENOMIC DNA]</scope>
    <source>
        <strain evidence="2 3">CLA-AA-H132</strain>
    </source>
</reference>
<keyword evidence="1" id="KW-0812">Transmembrane</keyword>
<comment type="caution">
    <text evidence="2">The sequence shown here is derived from an EMBL/GenBank/DDBJ whole genome shotgun (WGS) entry which is preliminary data.</text>
</comment>
<keyword evidence="1" id="KW-0472">Membrane</keyword>
<feature type="transmembrane region" description="Helical" evidence="1">
    <location>
        <begin position="7"/>
        <end position="29"/>
    </location>
</feature>
<dbReference type="RefSeq" id="WP_349163853.1">
    <property type="nucleotide sequence ID" value="NZ_JBBMFE010000002.1"/>
</dbReference>
<proteinExistence type="predicted"/>